<dbReference type="AlphaFoldDB" id="A0A0K2TSA7"/>
<evidence type="ECO:0000313" key="2">
    <source>
        <dbReference type="EMBL" id="CDW28557.1"/>
    </source>
</evidence>
<organism evidence="2">
    <name type="scientific">Lepeophtheirus salmonis</name>
    <name type="common">Salmon louse</name>
    <name type="synonym">Caligus salmonis</name>
    <dbReference type="NCBI Taxonomy" id="72036"/>
    <lineage>
        <taxon>Eukaryota</taxon>
        <taxon>Metazoa</taxon>
        <taxon>Ecdysozoa</taxon>
        <taxon>Arthropoda</taxon>
        <taxon>Crustacea</taxon>
        <taxon>Multicrustacea</taxon>
        <taxon>Hexanauplia</taxon>
        <taxon>Copepoda</taxon>
        <taxon>Siphonostomatoida</taxon>
        <taxon>Caligidae</taxon>
        <taxon>Lepeophtheirus</taxon>
    </lineage>
</organism>
<evidence type="ECO:0000256" key="1">
    <source>
        <dbReference type="SAM" id="SignalP"/>
    </source>
</evidence>
<feature type="signal peptide" evidence="1">
    <location>
        <begin position="1"/>
        <end position="18"/>
    </location>
</feature>
<sequence>MKILLFGIRSVLVVSINGQAFVVLEECKLCSIFSLLETHVI</sequence>
<proteinExistence type="predicted"/>
<keyword evidence="1" id="KW-0732">Signal</keyword>
<reference evidence="2" key="1">
    <citation type="submission" date="2014-05" db="EMBL/GenBank/DDBJ databases">
        <authorList>
            <person name="Chronopoulou M."/>
        </authorList>
    </citation>
    <scope>NUCLEOTIDE SEQUENCE</scope>
    <source>
        <tissue evidence="2">Whole organism</tissue>
    </source>
</reference>
<protein>
    <submittedName>
        <fullName evidence="2">Uncharacterized protein</fullName>
    </submittedName>
</protein>
<accession>A0A0K2TSA7</accession>
<feature type="chain" id="PRO_5005488127" evidence="1">
    <location>
        <begin position="19"/>
        <end position="41"/>
    </location>
</feature>
<name>A0A0K2TSA7_LEPSM</name>
<dbReference type="EMBL" id="HACA01011196">
    <property type="protein sequence ID" value="CDW28557.1"/>
    <property type="molecule type" value="Transcribed_RNA"/>
</dbReference>